<dbReference type="OrthoDB" id="9946827at2759"/>
<evidence type="ECO:0000256" key="7">
    <source>
        <dbReference type="ARBA" id="ARBA00023242"/>
    </source>
</evidence>
<evidence type="ECO:0000256" key="4">
    <source>
        <dbReference type="ARBA" id="ARBA00023015"/>
    </source>
</evidence>
<dbReference type="GO" id="GO:0046983">
    <property type="term" value="F:protein dimerization activity"/>
    <property type="evidence" value="ECO:0007669"/>
    <property type="project" value="InterPro"/>
</dbReference>
<organism evidence="10 11">
    <name type="scientific">Albula glossodonta</name>
    <name type="common">roundjaw bonefish</name>
    <dbReference type="NCBI Taxonomy" id="121402"/>
    <lineage>
        <taxon>Eukaryota</taxon>
        <taxon>Metazoa</taxon>
        <taxon>Chordata</taxon>
        <taxon>Craniata</taxon>
        <taxon>Vertebrata</taxon>
        <taxon>Euteleostomi</taxon>
        <taxon>Actinopterygii</taxon>
        <taxon>Neopterygii</taxon>
        <taxon>Teleostei</taxon>
        <taxon>Albuliformes</taxon>
        <taxon>Albulidae</taxon>
        <taxon>Albula</taxon>
    </lineage>
</organism>
<keyword evidence="6" id="KW-0804">Transcription</keyword>
<dbReference type="GO" id="GO:0000981">
    <property type="term" value="F:DNA-binding transcription factor activity, RNA polymerase II-specific"/>
    <property type="evidence" value="ECO:0007669"/>
    <property type="project" value="TreeGrafter"/>
</dbReference>
<reference evidence="10" key="1">
    <citation type="thesis" date="2021" institute="BYU ScholarsArchive" country="Provo, UT, USA">
        <title>Applications of and Algorithms for Genome Assembly and Genomic Analyses with an Emphasis on Marine Teleosts.</title>
        <authorList>
            <person name="Pickett B.D."/>
        </authorList>
    </citation>
    <scope>NUCLEOTIDE SEQUENCE</scope>
    <source>
        <strain evidence="10">HI-2016</strain>
    </source>
</reference>
<dbReference type="PANTHER" id="PTHR20937">
    <property type="entry name" value="IP14615P"/>
    <property type="match status" value="1"/>
</dbReference>
<feature type="compositionally biased region" description="Polar residues" evidence="8">
    <location>
        <begin position="91"/>
        <end position="117"/>
    </location>
</feature>
<dbReference type="PANTHER" id="PTHR20937:SF18">
    <property type="entry name" value="BHLH TRANSCRIPTION FACTOR MESP-B-RELATED"/>
    <property type="match status" value="1"/>
</dbReference>
<dbReference type="SUPFAM" id="SSF47459">
    <property type="entry name" value="HLH, helix-loop-helix DNA-binding domain"/>
    <property type="match status" value="1"/>
</dbReference>
<feature type="region of interest" description="Disordered" evidence="8">
    <location>
        <begin position="147"/>
        <end position="193"/>
    </location>
</feature>
<dbReference type="Proteomes" id="UP000824540">
    <property type="component" value="Unassembled WGS sequence"/>
</dbReference>
<dbReference type="EMBL" id="JAFBMS010000242">
    <property type="protein sequence ID" value="KAG9332339.1"/>
    <property type="molecule type" value="Genomic_DNA"/>
</dbReference>
<dbReference type="Pfam" id="PF00010">
    <property type="entry name" value="HLH"/>
    <property type="match status" value="1"/>
</dbReference>
<keyword evidence="11" id="KW-1185">Reference proteome</keyword>
<dbReference type="Gene3D" id="4.10.280.10">
    <property type="entry name" value="Helix-loop-helix DNA-binding domain"/>
    <property type="match status" value="1"/>
</dbReference>
<feature type="domain" description="BHLH" evidence="9">
    <location>
        <begin position="182"/>
        <end position="236"/>
    </location>
</feature>
<feature type="region of interest" description="Disordered" evidence="8">
    <location>
        <begin position="23"/>
        <end position="54"/>
    </location>
</feature>
<feature type="region of interest" description="Disordered" evidence="8">
    <location>
        <begin position="79"/>
        <end position="131"/>
    </location>
</feature>
<dbReference type="InterPro" id="IPR036638">
    <property type="entry name" value="HLH_DNA-bd_sf"/>
</dbReference>
<keyword evidence="5" id="KW-0238">DNA-binding</keyword>
<dbReference type="FunFam" id="4.10.280.10:FF:000047">
    <property type="entry name" value="mesoderm posterior protein 1"/>
    <property type="match status" value="1"/>
</dbReference>
<comment type="caution">
    <text evidence="10">The sequence shown here is derived from an EMBL/GenBank/DDBJ whole genome shotgun (WGS) entry which is preliminary data.</text>
</comment>
<name>A0A8T2MVE5_9TELE</name>
<evidence type="ECO:0000313" key="11">
    <source>
        <dbReference type="Proteomes" id="UP000824540"/>
    </source>
</evidence>
<keyword evidence="7" id="KW-0539">Nucleus</keyword>
<comment type="subcellular location">
    <subcellularLocation>
        <location evidence="1">Nucleus</location>
    </subcellularLocation>
</comment>
<dbReference type="AlphaFoldDB" id="A0A8T2MVE5"/>
<dbReference type="GO" id="GO:0005634">
    <property type="term" value="C:nucleus"/>
    <property type="evidence" value="ECO:0007669"/>
    <property type="project" value="UniProtKB-SubCell"/>
</dbReference>
<feature type="compositionally biased region" description="Basic residues" evidence="8">
    <location>
        <begin position="171"/>
        <end position="181"/>
    </location>
</feature>
<dbReference type="GO" id="GO:0000978">
    <property type="term" value="F:RNA polymerase II cis-regulatory region sequence-specific DNA binding"/>
    <property type="evidence" value="ECO:0007669"/>
    <property type="project" value="TreeGrafter"/>
</dbReference>
<dbReference type="GO" id="GO:0007219">
    <property type="term" value="P:Notch signaling pathway"/>
    <property type="evidence" value="ECO:0007669"/>
    <property type="project" value="UniProtKB-KW"/>
</dbReference>
<keyword evidence="4" id="KW-0805">Transcription regulation</keyword>
<keyword evidence="2" id="KW-0217">Developmental protein</keyword>
<evidence type="ECO:0000259" key="9">
    <source>
        <dbReference type="PROSITE" id="PS50888"/>
    </source>
</evidence>
<dbReference type="PROSITE" id="PS50888">
    <property type="entry name" value="BHLH"/>
    <property type="match status" value="1"/>
</dbReference>
<dbReference type="GO" id="GO:0001707">
    <property type="term" value="P:mesoderm formation"/>
    <property type="evidence" value="ECO:0007669"/>
    <property type="project" value="TreeGrafter"/>
</dbReference>
<keyword evidence="3" id="KW-0914">Notch signaling pathway</keyword>
<feature type="compositionally biased region" description="Low complexity" evidence="8">
    <location>
        <begin position="118"/>
        <end position="131"/>
    </location>
</feature>
<evidence type="ECO:0000256" key="8">
    <source>
        <dbReference type="SAM" id="MobiDB-lite"/>
    </source>
</evidence>
<dbReference type="GO" id="GO:0032525">
    <property type="term" value="P:somite rostral/caudal axis specification"/>
    <property type="evidence" value="ECO:0007669"/>
    <property type="project" value="TreeGrafter"/>
</dbReference>
<feature type="compositionally biased region" description="Basic and acidic residues" evidence="8">
    <location>
        <begin position="35"/>
        <end position="54"/>
    </location>
</feature>
<sequence length="360" mass="39289">MAKAEPQIEMFIVLERGAKLHTSSPGSEFFPGWKRGRDREIEGGREGERDREREGCGITSRGVTSHLLDFQTCTIPHTAEDMDISPPALGYSTQPQWQSQRQAHWGSLSSGSDSEFYSMSSPEAISPASPAGCGFSSPCPSYSGSVAGVLSRHSGSRHSPASPPGISSGGKARRNRAKNPSKQRQSASEKEKLRMRALTKALHHLRTYLPPSLAPAGQTLTKIQTLRLTIHYISHLSAQLEPMDGAPSWAAGTGGDAMPQNPPEIQGCFQYTPVSEFWSHGPQELGQNEGLITQEHPLVYGGLECSRFNTALELSPQGCLFNSSSNSPLQSQELTHTTESCQMYSEDFCNQNIPPLDYWI</sequence>
<dbReference type="GO" id="GO:0003007">
    <property type="term" value="P:heart morphogenesis"/>
    <property type="evidence" value="ECO:0007669"/>
    <property type="project" value="TreeGrafter"/>
</dbReference>
<evidence type="ECO:0000256" key="3">
    <source>
        <dbReference type="ARBA" id="ARBA00022976"/>
    </source>
</evidence>
<proteinExistence type="predicted"/>
<evidence type="ECO:0000256" key="6">
    <source>
        <dbReference type="ARBA" id="ARBA00023163"/>
    </source>
</evidence>
<dbReference type="SMART" id="SM00353">
    <property type="entry name" value="HLH"/>
    <property type="match status" value="1"/>
</dbReference>
<gene>
    <name evidence="10" type="ORF">JZ751_015346</name>
</gene>
<evidence type="ECO:0000256" key="5">
    <source>
        <dbReference type="ARBA" id="ARBA00023125"/>
    </source>
</evidence>
<dbReference type="InterPro" id="IPR011598">
    <property type="entry name" value="bHLH_dom"/>
</dbReference>
<dbReference type="InterPro" id="IPR040259">
    <property type="entry name" value="Mesogenin/MesP"/>
</dbReference>
<protein>
    <recommendedName>
        <fullName evidence="9">BHLH domain-containing protein</fullName>
    </recommendedName>
</protein>
<evidence type="ECO:0000256" key="2">
    <source>
        <dbReference type="ARBA" id="ARBA00022473"/>
    </source>
</evidence>
<accession>A0A8T2MVE5</accession>
<evidence type="ECO:0000256" key="1">
    <source>
        <dbReference type="ARBA" id="ARBA00004123"/>
    </source>
</evidence>
<evidence type="ECO:0000313" key="10">
    <source>
        <dbReference type="EMBL" id="KAG9332339.1"/>
    </source>
</evidence>